<evidence type="ECO:0000313" key="5">
    <source>
        <dbReference type="Proteomes" id="UP001359485"/>
    </source>
</evidence>
<evidence type="ECO:0000256" key="1">
    <source>
        <dbReference type="ARBA" id="ARBA00004123"/>
    </source>
</evidence>
<reference evidence="4 5" key="1">
    <citation type="submission" date="2023-09" db="EMBL/GenBank/DDBJ databases">
        <title>Genomes of two closely related lineages of the louse Polyplax serrata with different host specificities.</title>
        <authorList>
            <person name="Martinu J."/>
            <person name="Tarabai H."/>
            <person name="Stefka J."/>
            <person name="Hypsa V."/>
        </authorList>
    </citation>
    <scope>NUCLEOTIDE SEQUENCE [LARGE SCALE GENOMIC DNA]</scope>
    <source>
        <strain evidence="4">98ZLc_SE</strain>
    </source>
</reference>
<comment type="subcellular location">
    <subcellularLocation>
        <location evidence="1">Nucleus</location>
    </subcellularLocation>
</comment>
<dbReference type="EMBL" id="JAWJWF010000050">
    <property type="protein sequence ID" value="KAK6618230.1"/>
    <property type="molecule type" value="Genomic_DNA"/>
</dbReference>
<comment type="caution">
    <text evidence="4">The sequence shown here is derived from an EMBL/GenBank/DDBJ whole genome shotgun (WGS) entry which is preliminary data.</text>
</comment>
<gene>
    <name evidence="4" type="ORF">RUM44_002681</name>
</gene>
<dbReference type="PANTHER" id="PTHR10252:SF54">
    <property type="entry name" value="CHROMATIN ACCESSIBILITY COMPLEX PROTEIN 1"/>
    <property type="match status" value="1"/>
</dbReference>
<protein>
    <recommendedName>
        <fullName evidence="3">Transcription factor CBF/NF-Y/archaeal histone domain-containing protein</fullName>
    </recommendedName>
</protein>
<evidence type="ECO:0000259" key="3">
    <source>
        <dbReference type="Pfam" id="PF00808"/>
    </source>
</evidence>
<dbReference type="InterPro" id="IPR003958">
    <property type="entry name" value="CBFA_NFYB_domain"/>
</dbReference>
<accession>A0ABR1AFI3</accession>
<proteinExistence type="predicted"/>
<keyword evidence="5" id="KW-1185">Reference proteome</keyword>
<dbReference type="InterPro" id="IPR009072">
    <property type="entry name" value="Histone-fold"/>
</dbReference>
<dbReference type="Proteomes" id="UP001359485">
    <property type="component" value="Unassembled WGS sequence"/>
</dbReference>
<organism evidence="4 5">
    <name type="scientific">Polyplax serrata</name>
    <name type="common">Common mouse louse</name>
    <dbReference type="NCBI Taxonomy" id="468196"/>
    <lineage>
        <taxon>Eukaryota</taxon>
        <taxon>Metazoa</taxon>
        <taxon>Ecdysozoa</taxon>
        <taxon>Arthropoda</taxon>
        <taxon>Hexapoda</taxon>
        <taxon>Insecta</taxon>
        <taxon>Pterygota</taxon>
        <taxon>Neoptera</taxon>
        <taxon>Paraneoptera</taxon>
        <taxon>Psocodea</taxon>
        <taxon>Troctomorpha</taxon>
        <taxon>Phthiraptera</taxon>
        <taxon>Anoplura</taxon>
        <taxon>Polyplacidae</taxon>
        <taxon>Polyplax</taxon>
    </lineage>
</organism>
<dbReference type="SUPFAM" id="SSF47113">
    <property type="entry name" value="Histone-fold"/>
    <property type="match status" value="1"/>
</dbReference>
<name>A0ABR1AFI3_POLSC</name>
<dbReference type="Gene3D" id="1.10.20.10">
    <property type="entry name" value="Histone, subunit A"/>
    <property type="match status" value="1"/>
</dbReference>
<dbReference type="PANTHER" id="PTHR10252">
    <property type="entry name" value="HISTONE-LIKE TRANSCRIPTION FACTOR CCAAT-RELATED"/>
    <property type="match status" value="1"/>
</dbReference>
<dbReference type="InterPro" id="IPR050568">
    <property type="entry name" value="Transcr_DNA_Rep_Reg"/>
</dbReference>
<feature type="domain" description="Transcription factor CBF/NF-Y/archaeal histone" evidence="3">
    <location>
        <begin position="10"/>
        <end position="53"/>
    </location>
</feature>
<evidence type="ECO:0000256" key="2">
    <source>
        <dbReference type="ARBA" id="ARBA00023242"/>
    </source>
</evidence>
<sequence length="107" mass="11939">MAASSSKHFQLPISRVKTIMKSSPDVENVSSESIHLVAKATELFIQYLAQESLINSNSAAELRYEDLAEIVDKDQRLEFLRVPCNSINVKATPENSDNCKAKKGWRG</sequence>
<dbReference type="CDD" id="cd22924">
    <property type="entry name" value="HFD_CHRAC1-like"/>
    <property type="match status" value="1"/>
</dbReference>
<evidence type="ECO:0000313" key="4">
    <source>
        <dbReference type="EMBL" id="KAK6618230.1"/>
    </source>
</evidence>
<dbReference type="Pfam" id="PF00808">
    <property type="entry name" value="CBFD_NFYB_HMF"/>
    <property type="match status" value="1"/>
</dbReference>
<keyword evidence="2" id="KW-0539">Nucleus</keyword>